<name>A0A8H7AB07_9EURO</name>
<evidence type="ECO:0000313" key="2">
    <source>
        <dbReference type="EMBL" id="KAF7504689.1"/>
    </source>
</evidence>
<gene>
    <name evidence="2" type="ORF">GJ744_001970</name>
</gene>
<dbReference type="EMBL" id="JAACFV010000130">
    <property type="protein sequence ID" value="KAF7504689.1"/>
    <property type="molecule type" value="Genomic_DNA"/>
</dbReference>
<feature type="region of interest" description="Disordered" evidence="1">
    <location>
        <begin position="69"/>
        <end position="107"/>
    </location>
</feature>
<feature type="compositionally biased region" description="Polar residues" evidence="1">
    <location>
        <begin position="92"/>
        <end position="102"/>
    </location>
</feature>
<dbReference type="PANTHER" id="PTHR35392">
    <property type="entry name" value="ZN(II)2CYS6 TRANSCRIPTION FACTOR (EUROFUNG)-RELATED-RELATED"/>
    <property type="match status" value="1"/>
</dbReference>
<dbReference type="OrthoDB" id="4540227at2759"/>
<dbReference type="PANTHER" id="PTHR35392:SF3">
    <property type="entry name" value="ZN(2)-C6 FUNGAL-TYPE DOMAIN-CONTAINING PROTEIN"/>
    <property type="match status" value="1"/>
</dbReference>
<comment type="caution">
    <text evidence="2">The sequence shown here is derived from an EMBL/GenBank/DDBJ whole genome shotgun (WGS) entry which is preliminary data.</text>
</comment>
<organism evidence="2 3">
    <name type="scientific">Endocarpon pusillum</name>
    <dbReference type="NCBI Taxonomy" id="364733"/>
    <lineage>
        <taxon>Eukaryota</taxon>
        <taxon>Fungi</taxon>
        <taxon>Dikarya</taxon>
        <taxon>Ascomycota</taxon>
        <taxon>Pezizomycotina</taxon>
        <taxon>Eurotiomycetes</taxon>
        <taxon>Chaetothyriomycetidae</taxon>
        <taxon>Verrucariales</taxon>
        <taxon>Verrucariaceae</taxon>
        <taxon>Endocarpon</taxon>
    </lineage>
</organism>
<evidence type="ECO:0000256" key="1">
    <source>
        <dbReference type="SAM" id="MobiDB-lite"/>
    </source>
</evidence>
<proteinExistence type="predicted"/>
<sequence>MAAGSYDDQFPLLDETALDEVLFGLSPGPMDSDPNLFHRPLQASLEASPYQFVTGLNCNSKIEVPPPWAHIQTASSPSSSGTPLPPTDLSSNYNGLSRQISSESKRKSELLNEALPNKRSKSAYSHTHSTHTAMNRKTGACLPCQMRTNKHGCVPGPDQDSPCQACLKKAQALGPVLCRRARFQDVKLIRLGPSRDFATTLRWLKRSPDPQKGEWKKLTNISVMKSRRTNPGYTELRLSQGHSKGTLNLRVQEFDPVESDKTGYQWSDNGITHVYRCPHFAIADRDHAADQVRQFIDLNSDEYVDRLLPASSEPSAAFVRMAFQTALNRAQKSSLLAMTIKFWVAGRLIEDPWSIQGQESLGMKLDSCPASPFSHRIPVPPIMDFQIDNIVIFDYLMNMLDCIRKAMKQRIMPIKKEDWFDIHLATFVLLQHVDLTMKHDVDFALSHNLHKRFSNRPLIEMVTFGANALLSFHQHEKGHFPLSAPKWADVESSYTFDETQKNYLLEARRLIQQIQLPQIPGNDLFWTSQVYDRNWQPATVEVF</sequence>
<dbReference type="Proteomes" id="UP000606974">
    <property type="component" value="Unassembled WGS sequence"/>
</dbReference>
<feature type="compositionally biased region" description="Low complexity" evidence="1">
    <location>
        <begin position="75"/>
        <end position="91"/>
    </location>
</feature>
<reference evidence="2" key="1">
    <citation type="submission" date="2020-02" db="EMBL/GenBank/DDBJ databases">
        <authorList>
            <person name="Palmer J.M."/>
        </authorList>
    </citation>
    <scope>NUCLEOTIDE SEQUENCE</scope>
    <source>
        <strain evidence="2">EPUS1.4</strain>
        <tissue evidence="2">Thallus</tissue>
    </source>
</reference>
<keyword evidence="3" id="KW-1185">Reference proteome</keyword>
<dbReference type="AlphaFoldDB" id="A0A8H7AB07"/>
<evidence type="ECO:0008006" key="4">
    <source>
        <dbReference type="Google" id="ProtNLM"/>
    </source>
</evidence>
<accession>A0A8H7AB07</accession>
<evidence type="ECO:0000313" key="3">
    <source>
        <dbReference type="Proteomes" id="UP000606974"/>
    </source>
</evidence>
<dbReference type="InterPro" id="IPR052973">
    <property type="entry name" value="Fungal_sec-metab_reg_TF"/>
</dbReference>
<protein>
    <recommendedName>
        <fullName evidence="4">Zn(2)-C6 fungal-type domain-containing protein</fullName>
    </recommendedName>
</protein>